<dbReference type="RefSeq" id="XP_014159728.1">
    <property type="nucleotide sequence ID" value="XM_014304253.1"/>
</dbReference>
<keyword evidence="14" id="KW-1185">Reference proteome</keyword>
<evidence type="ECO:0000256" key="7">
    <source>
        <dbReference type="ARBA" id="ARBA00022927"/>
    </source>
</evidence>
<evidence type="ECO:0000256" key="4">
    <source>
        <dbReference type="ARBA" id="ARBA00022692"/>
    </source>
</evidence>
<dbReference type="OrthoDB" id="348976at2759"/>
<sequence>MILALASVISLCSVLLLGGGLHFLLANRMDPNYCHMTYMYQNPVYTSIQVKNGPANNDRRYRLLQYTEGIIRGNECKGRHPVLYISGNSGSYKQVRSIASIAADMDRTNYLIKGSPRRPLSFFTVDFNEELSALFGGVLPVQSEYAAHCVRHLQSMCTKPSGTGKLATVTILGHSMGGLVALSLLNSDVLQAGSIETIVTVATPHRPVLAFDYRLGSFYHTMNSAVLRSATQNVTLVSIETGIRDFQVRADLASLGMTGPNIVHASTSGIPGAWLSCDHLAAVWCKQLVLPILTAMSVLSLPSPKAADAVGNFQSTSDIARANERAERYRSTLLPAAEFIHTTTCDSADSTTSTIGTTDEKMWPSPAQTLQDRTGVARTIKIALGGSPETTSSTETLAISTTETISSLSLCSVRQCYACGNGSCVSNADELELRLETQRLPYWRDTFKGANVRPPQHFDNLRRPVTAVLIHRMNHLRSPQSWEDIHLEMVLNAAGSEQAKAPVYSSEKGFVSIGWSSGVSNVFATPFYGQTLAIESSDQHHRVRVAQPLESCLITSILRFKLMHSETGEDCPTNSAGYIATHVSNRRATTAQHYSANTHTRGGVQFEHVLRPCDATFDKIQSYVAMDIDVWDTRYQLDDRLNCVVFVDRNFNNYKPSRTNFVPAEYYTIFTVMGCLQMCRLKVALTFSPTNAATDPCLSPRSKQSPAPDVGNKARLPENPSDAFYFELDSKFVAFGVGLCAVAILVTGCSGIGVAIAAVISVVQSIRERADIQCEATAQNNRAKDNSWIDSQVRLYSTQ</sequence>
<dbReference type="AlphaFoldDB" id="A0A0L0GAB7"/>
<keyword evidence="8 10" id="KW-1133">Transmembrane helix</keyword>
<dbReference type="PANTHER" id="PTHR15495">
    <property type="entry name" value="NEGATIVE REGULATOR OF VESICLE FORMATION-RELATED"/>
    <property type="match status" value="1"/>
</dbReference>
<evidence type="ECO:0000259" key="12">
    <source>
        <dbReference type="Pfam" id="PF07819"/>
    </source>
</evidence>
<evidence type="ECO:0000256" key="9">
    <source>
        <dbReference type="ARBA" id="ARBA00023136"/>
    </source>
</evidence>
<dbReference type="GO" id="GO:0015031">
    <property type="term" value="P:protein transport"/>
    <property type="evidence" value="ECO:0007669"/>
    <property type="project" value="UniProtKB-KW"/>
</dbReference>
<protein>
    <recommendedName>
        <fullName evidence="10">GPI inositol-deacylase</fullName>
        <ecNumber evidence="10">3.1.-.-</ecNumber>
    </recommendedName>
</protein>
<comment type="similarity">
    <text evidence="2 10">Belongs to the GPI inositol-deacylase family.</text>
</comment>
<dbReference type="InterPro" id="IPR029058">
    <property type="entry name" value="AB_hydrolase_fold"/>
</dbReference>
<evidence type="ECO:0000256" key="8">
    <source>
        <dbReference type="ARBA" id="ARBA00022989"/>
    </source>
</evidence>
<keyword evidence="9 10" id="KW-0472">Membrane</keyword>
<dbReference type="eggNOG" id="KOG3724">
    <property type="taxonomic scope" value="Eukaryota"/>
</dbReference>
<evidence type="ECO:0000256" key="3">
    <source>
        <dbReference type="ARBA" id="ARBA00022448"/>
    </source>
</evidence>
<dbReference type="Proteomes" id="UP000054560">
    <property type="component" value="Unassembled WGS sequence"/>
</dbReference>
<evidence type="ECO:0000313" key="14">
    <source>
        <dbReference type="Proteomes" id="UP000054560"/>
    </source>
</evidence>
<dbReference type="InterPro" id="IPR039529">
    <property type="entry name" value="PGAP1/BST1"/>
</dbReference>
<evidence type="ECO:0000256" key="2">
    <source>
        <dbReference type="ARBA" id="ARBA00006931"/>
    </source>
</evidence>
<keyword evidence="5 10" id="KW-0378">Hydrolase</keyword>
<comment type="subcellular location">
    <subcellularLocation>
        <location evidence="1">Endoplasmic reticulum membrane</location>
        <topology evidence="1">Multi-pass membrane protein</topology>
    </subcellularLocation>
</comment>
<gene>
    <name evidence="13" type="ORF">SARC_02009</name>
</gene>
<dbReference type="GO" id="GO:0050185">
    <property type="term" value="F:phosphatidylinositol deacylase activity"/>
    <property type="evidence" value="ECO:0007669"/>
    <property type="project" value="TreeGrafter"/>
</dbReference>
<name>A0A0L0GAB7_9EUKA</name>
<evidence type="ECO:0000256" key="10">
    <source>
        <dbReference type="RuleBase" id="RU365011"/>
    </source>
</evidence>
<evidence type="ECO:0000313" key="13">
    <source>
        <dbReference type="EMBL" id="KNC85826.1"/>
    </source>
</evidence>
<dbReference type="GeneID" id="25902513"/>
<dbReference type="Pfam" id="PF07819">
    <property type="entry name" value="PGAP1"/>
    <property type="match status" value="1"/>
</dbReference>
<feature type="transmembrane region" description="Helical" evidence="10">
    <location>
        <begin position="732"/>
        <end position="763"/>
    </location>
</feature>
<dbReference type="EC" id="3.1.-.-" evidence="10"/>
<dbReference type="EMBL" id="KQ241682">
    <property type="protein sequence ID" value="KNC85826.1"/>
    <property type="molecule type" value="Genomic_DNA"/>
</dbReference>
<keyword evidence="3 10" id="KW-0813">Transport</keyword>
<dbReference type="GO" id="GO:0006888">
    <property type="term" value="P:endoplasmic reticulum to Golgi vesicle-mediated transport"/>
    <property type="evidence" value="ECO:0007669"/>
    <property type="project" value="TreeGrafter"/>
</dbReference>
<feature type="region of interest" description="Disordered" evidence="11">
    <location>
        <begin position="694"/>
        <end position="713"/>
    </location>
</feature>
<comment type="caution">
    <text evidence="10">Lacks conserved residue(s) required for the propagation of feature annotation.</text>
</comment>
<reference evidence="13 14" key="1">
    <citation type="submission" date="2011-02" db="EMBL/GenBank/DDBJ databases">
        <title>The Genome Sequence of Sphaeroforma arctica JP610.</title>
        <authorList>
            <consortium name="The Broad Institute Genome Sequencing Platform"/>
            <person name="Russ C."/>
            <person name="Cuomo C."/>
            <person name="Young S.K."/>
            <person name="Zeng Q."/>
            <person name="Gargeya S."/>
            <person name="Alvarado L."/>
            <person name="Berlin A."/>
            <person name="Chapman S.B."/>
            <person name="Chen Z."/>
            <person name="Freedman E."/>
            <person name="Gellesch M."/>
            <person name="Goldberg J."/>
            <person name="Griggs A."/>
            <person name="Gujja S."/>
            <person name="Heilman E."/>
            <person name="Heiman D."/>
            <person name="Howarth C."/>
            <person name="Mehta T."/>
            <person name="Neiman D."/>
            <person name="Pearson M."/>
            <person name="Roberts A."/>
            <person name="Saif S."/>
            <person name="Shea T."/>
            <person name="Shenoy N."/>
            <person name="Sisk P."/>
            <person name="Stolte C."/>
            <person name="Sykes S."/>
            <person name="White J."/>
            <person name="Yandava C."/>
            <person name="Burger G."/>
            <person name="Gray M.W."/>
            <person name="Holland P.W.H."/>
            <person name="King N."/>
            <person name="Lang F.B.F."/>
            <person name="Roger A.J."/>
            <person name="Ruiz-Trillo I."/>
            <person name="Haas B."/>
            <person name="Nusbaum C."/>
            <person name="Birren B."/>
        </authorList>
    </citation>
    <scope>NUCLEOTIDE SEQUENCE [LARGE SCALE GENOMIC DNA]</scope>
    <source>
        <strain evidence="13 14">JP610</strain>
    </source>
</reference>
<evidence type="ECO:0000256" key="5">
    <source>
        <dbReference type="ARBA" id="ARBA00022801"/>
    </source>
</evidence>
<feature type="domain" description="GPI inositol-deacylase PGAP1-like alpha/beta" evidence="12">
    <location>
        <begin position="80"/>
        <end position="294"/>
    </location>
</feature>
<dbReference type="SUPFAM" id="SSF53474">
    <property type="entry name" value="alpha/beta-Hydrolases"/>
    <property type="match status" value="1"/>
</dbReference>
<evidence type="ECO:0000256" key="6">
    <source>
        <dbReference type="ARBA" id="ARBA00022824"/>
    </source>
</evidence>
<dbReference type="PANTHER" id="PTHR15495:SF7">
    <property type="entry name" value="GPI INOSITOL-DEACYLASE"/>
    <property type="match status" value="1"/>
</dbReference>
<evidence type="ECO:0000256" key="11">
    <source>
        <dbReference type="SAM" id="MobiDB-lite"/>
    </source>
</evidence>
<organism evidence="13 14">
    <name type="scientific">Sphaeroforma arctica JP610</name>
    <dbReference type="NCBI Taxonomy" id="667725"/>
    <lineage>
        <taxon>Eukaryota</taxon>
        <taxon>Ichthyosporea</taxon>
        <taxon>Ichthyophonida</taxon>
        <taxon>Sphaeroforma</taxon>
    </lineage>
</organism>
<dbReference type="Gene3D" id="3.40.50.1820">
    <property type="entry name" value="alpha/beta hydrolase"/>
    <property type="match status" value="1"/>
</dbReference>
<accession>A0A0L0GAB7</accession>
<proteinExistence type="inferred from homology"/>
<keyword evidence="4 10" id="KW-0812">Transmembrane</keyword>
<comment type="function">
    <text evidence="10">Involved in inositol deacylation of GPI-anchored proteins which plays important roles in the quality control and ER-associated degradation of GPI-anchored proteins.</text>
</comment>
<dbReference type="GO" id="GO:0006505">
    <property type="term" value="P:GPI anchor metabolic process"/>
    <property type="evidence" value="ECO:0007669"/>
    <property type="project" value="TreeGrafter"/>
</dbReference>
<keyword evidence="7 10" id="KW-0653">Protein transport</keyword>
<dbReference type="GO" id="GO:0005789">
    <property type="term" value="C:endoplasmic reticulum membrane"/>
    <property type="evidence" value="ECO:0007669"/>
    <property type="project" value="UniProtKB-SubCell"/>
</dbReference>
<evidence type="ECO:0000256" key="1">
    <source>
        <dbReference type="ARBA" id="ARBA00004477"/>
    </source>
</evidence>
<keyword evidence="6 10" id="KW-0256">Endoplasmic reticulum</keyword>
<dbReference type="InterPro" id="IPR012908">
    <property type="entry name" value="PGAP1-ab_dom-like"/>
</dbReference>
<dbReference type="STRING" id="667725.A0A0L0GAB7"/>